<proteinExistence type="predicted"/>
<dbReference type="PROSITE" id="PS50011">
    <property type="entry name" value="PROTEIN_KINASE_DOM"/>
    <property type="match status" value="1"/>
</dbReference>
<dbReference type="InterPro" id="IPR000719">
    <property type="entry name" value="Prot_kinase_dom"/>
</dbReference>
<dbReference type="Gene3D" id="3.30.200.20">
    <property type="entry name" value="Phosphorylase Kinase, domain 1"/>
    <property type="match status" value="1"/>
</dbReference>
<evidence type="ECO:0000256" key="2">
    <source>
        <dbReference type="ARBA" id="ARBA00022527"/>
    </source>
</evidence>
<dbReference type="SMART" id="SM00220">
    <property type="entry name" value="S_TKc"/>
    <property type="match status" value="1"/>
</dbReference>
<dbReference type="PANTHER" id="PTHR47989">
    <property type="entry name" value="OS01G0750732 PROTEIN"/>
    <property type="match status" value="1"/>
</dbReference>
<dbReference type="Gene3D" id="1.10.510.10">
    <property type="entry name" value="Transferase(Phosphotransferase) domain 1"/>
    <property type="match status" value="2"/>
</dbReference>
<dbReference type="InterPro" id="IPR001245">
    <property type="entry name" value="Ser-Thr/Tyr_kinase_cat_dom"/>
</dbReference>
<dbReference type="PROSITE" id="PS00107">
    <property type="entry name" value="PROTEIN_KINASE_ATP"/>
    <property type="match status" value="1"/>
</dbReference>
<dbReference type="InterPro" id="IPR011009">
    <property type="entry name" value="Kinase-like_dom_sf"/>
</dbReference>
<keyword evidence="6" id="KW-0067">ATP-binding</keyword>
<keyword evidence="5" id="KW-0418">Kinase</keyword>
<feature type="chain" id="PRO_5014593758" evidence="9">
    <location>
        <begin position="22"/>
        <end position="776"/>
    </location>
</feature>
<dbReference type="PROSITE" id="PS00108">
    <property type="entry name" value="PROTEIN_KINASE_ST"/>
    <property type="match status" value="1"/>
</dbReference>
<reference evidence="10" key="1">
    <citation type="submission" date="2015-06" db="UniProtKB">
        <authorList>
            <consortium name="EnsemblPlants"/>
        </authorList>
    </citation>
    <scope>IDENTIFICATION</scope>
</reference>
<evidence type="ECO:0000256" key="6">
    <source>
        <dbReference type="ARBA" id="ARBA00022840"/>
    </source>
</evidence>
<evidence type="ECO:0000256" key="4">
    <source>
        <dbReference type="ARBA" id="ARBA00022741"/>
    </source>
</evidence>
<comment type="subcellular location">
    <subcellularLocation>
        <location evidence="1">Membrane</location>
        <topology evidence="1">Single-pass membrane protein</topology>
    </subcellularLocation>
</comment>
<dbReference type="SUPFAM" id="SSF56112">
    <property type="entry name" value="Protein kinase-like (PK-like)"/>
    <property type="match status" value="1"/>
</dbReference>
<evidence type="ECO:0000313" key="10">
    <source>
        <dbReference type="EnsemblPlants" id="EMT19956"/>
    </source>
</evidence>
<dbReference type="GO" id="GO:0016020">
    <property type="term" value="C:membrane"/>
    <property type="evidence" value="ECO:0007669"/>
    <property type="project" value="UniProtKB-SubCell"/>
</dbReference>
<evidence type="ECO:0000256" key="7">
    <source>
        <dbReference type="SAM" id="MobiDB-lite"/>
    </source>
</evidence>
<feature type="compositionally biased region" description="Polar residues" evidence="7">
    <location>
        <begin position="765"/>
        <end position="776"/>
    </location>
</feature>
<feature type="transmembrane region" description="Helical" evidence="8">
    <location>
        <begin position="406"/>
        <end position="433"/>
    </location>
</feature>
<dbReference type="GO" id="GO:0004674">
    <property type="term" value="F:protein serine/threonine kinase activity"/>
    <property type="evidence" value="ECO:0007669"/>
    <property type="project" value="UniProtKB-KW"/>
</dbReference>
<dbReference type="Gene3D" id="2.60.120.430">
    <property type="entry name" value="Galactose-binding lectin"/>
    <property type="match status" value="2"/>
</dbReference>
<evidence type="ECO:0000256" key="9">
    <source>
        <dbReference type="SAM" id="SignalP"/>
    </source>
</evidence>
<dbReference type="InterPro" id="IPR017441">
    <property type="entry name" value="Protein_kinase_ATP_BS"/>
</dbReference>
<evidence type="ECO:0000256" key="3">
    <source>
        <dbReference type="ARBA" id="ARBA00022679"/>
    </source>
</evidence>
<dbReference type="PANTHER" id="PTHR47989:SF62">
    <property type="entry name" value="OS05G0423500 PROTEIN"/>
    <property type="match status" value="1"/>
</dbReference>
<keyword evidence="3" id="KW-0808">Transferase</keyword>
<keyword evidence="2" id="KW-0723">Serine/threonine-protein kinase</keyword>
<evidence type="ECO:0000256" key="5">
    <source>
        <dbReference type="ARBA" id="ARBA00022777"/>
    </source>
</evidence>
<keyword evidence="8" id="KW-0812">Transmembrane</keyword>
<dbReference type="FunFam" id="3.30.200.20:FF:000039">
    <property type="entry name" value="receptor-like protein kinase FERONIA"/>
    <property type="match status" value="1"/>
</dbReference>
<organism evidence="10">
    <name type="scientific">Aegilops tauschii</name>
    <name type="common">Tausch's goatgrass</name>
    <name type="synonym">Aegilops squarrosa</name>
    <dbReference type="NCBI Taxonomy" id="37682"/>
    <lineage>
        <taxon>Eukaryota</taxon>
        <taxon>Viridiplantae</taxon>
        <taxon>Streptophyta</taxon>
        <taxon>Embryophyta</taxon>
        <taxon>Tracheophyta</taxon>
        <taxon>Spermatophyta</taxon>
        <taxon>Magnoliopsida</taxon>
        <taxon>Liliopsida</taxon>
        <taxon>Poales</taxon>
        <taxon>Poaceae</taxon>
        <taxon>BOP clade</taxon>
        <taxon>Pooideae</taxon>
        <taxon>Triticodae</taxon>
        <taxon>Triticeae</taxon>
        <taxon>Triticinae</taxon>
        <taxon>Aegilops</taxon>
    </lineage>
</organism>
<protein>
    <submittedName>
        <fullName evidence="10">Putative receptor-like protein kinase</fullName>
    </submittedName>
</protein>
<feature type="signal peptide" evidence="9">
    <location>
        <begin position="1"/>
        <end position="21"/>
    </location>
</feature>
<evidence type="ECO:0000256" key="1">
    <source>
        <dbReference type="ARBA" id="ARBA00004167"/>
    </source>
</evidence>
<dbReference type="FunFam" id="2.60.120.430:FF:000013">
    <property type="entry name" value="Putative receptor-like protein kinase"/>
    <property type="match status" value="1"/>
</dbReference>
<accession>R7WBW7</accession>
<evidence type="ECO:0000256" key="8">
    <source>
        <dbReference type="SAM" id="Phobius"/>
    </source>
</evidence>
<feature type="region of interest" description="Disordered" evidence="7">
    <location>
        <begin position="753"/>
        <end position="776"/>
    </location>
</feature>
<dbReference type="Pfam" id="PF12819">
    <property type="entry name" value="Malectin_like"/>
    <property type="match status" value="1"/>
</dbReference>
<dbReference type="Pfam" id="PF07714">
    <property type="entry name" value="PK_Tyr_Ser-Thr"/>
    <property type="match status" value="1"/>
</dbReference>
<dbReference type="InterPro" id="IPR024788">
    <property type="entry name" value="Malectin-like_Carb-bd_dom"/>
</dbReference>
<feature type="transmembrane region" description="Helical" evidence="8">
    <location>
        <begin position="320"/>
        <end position="342"/>
    </location>
</feature>
<dbReference type="EnsemblPlants" id="EMT19956">
    <property type="protein sequence ID" value="EMT19956"/>
    <property type="gene ID" value="F775_01262"/>
</dbReference>
<dbReference type="AlphaFoldDB" id="R7WBW7"/>
<sequence length="776" mass="83011">MAVQAMLLLLLATVLPCTALAAFSPDFHFFLACGATSAVSFPSDSPVRTFVSDADYLSPMDAPAVSASSTPASPPALYAAARADISAFSYRLPYPASSDASSFLVLRLHFFPFLPANSSQSLVNISSSRFTVSILDTHAEMPSFRPPATGGVKEFFIPRGALGGHFTVTFVLDAGSSAFVNAVELFPAPPELLWSKSNAATPVDPVGSNDLPQWQQDALETVYRLNVGGPKVTKADVAPDGPYLLGAPGKSVVNTTSSTIIYDPSKGCTREVAPDVVYQTQRAANLTATTPGQNLNLTWTFPAEPGSGYLVRLHFCDYEVVSSLIFAGIVFNVYVAQAIGTLDLSPKDRSTQSNEAFYLDYVARAPSAGNLTVSIGWSRKSSGGGILNGLEIMRLRPVDLRSRGSLAATLIIVITLSAMVGATVLAGVVLGFFAVPCAKDGASDWAVQLKNRSREGKTGGMERVSTKLHISLANIKAATDNFHERNLIGVGGFGNVYKGVLDDGTPVAVKRATRASQQGLPEFQAEIAVLSGIRHRHLVSLIGYCRQQAEMILVYEYMEKGTLRSHLYGSDEPALSWRQRLEICIGAARGLHYLHRGYAENIIHRDVKSTNILLGSDDDGGVIVAKVADFGLSRIGPSFGETHSLDRGQINIAEWAVRMRGEAGGLDKIADPRIAGEADEESLRKFAESAEKCLADCCVDRPSMGDVLWNLEYCLQLQEANVAGDELENSDAVATQLPEDVVVSLLMDGAEENGLSMPEVDDSKAFSQLSARGQGR</sequence>
<keyword evidence="4" id="KW-0547">Nucleotide-binding</keyword>
<dbReference type="InterPro" id="IPR008271">
    <property type="entry name" value="Ser/Thr_kinase_AS"/>
</dbReference>
<dbReference type="GO" id="GO:0005524">
    <property type="term" value="F:ATP binding"/>
    <property type="evidence" value="ECO:0007669"/>
    <property type="project" value="UniProtKB-UniRule"/>
</dbReference>
<keyword evidence="8" id="KW-0472">Membrane</keyword>
<keyword evidence="8" id="KW-1133">Transmembrane helix</keyword>
<keyword evidence="9" id="KW-0732">Signal</keyword>
<name>R7WBW7_AEGTA</name>